<dbReference type="PANTHER" id="PTHR46112">
    <property type="entry name" value="AMINOPEPTIDASE"/>
    <property type="match status" value="1"/>
</dbReference>
<dbReference type="RefSeq" id="WP_277191391.1">
    <property type="nucleotide sequence ID" value="NZ_JAROAV010000021.1"/>
</dbReference>
<keyword evidence="5" id="KW-1185">Reference proteome</keyword>
<dbReference type="InterPro" id="IPR000994">
    <property type="entry name" value="Pept_M24"/>
</dbReference>
<gene>
    <name evidence="4" type="ORF">P4R38_05670</name>
</gene>
<feature type="domain" description="Peptidase M24" evidence="2">
    <location>
        <begin position="192"/>
        <end position="400"/>
    </location>
</feature>
<evidence type="ECO:0000313" key="4">
    <source>
        <dbReference type="EMBL" id="MDF8263728.1"/>
    </source>
</evidence>
<evidence type="ECO:0000256" key="1">
    <source>
        <dbReference type="SAM" id="MobiDB-lite"/>
    </source>
</evidence>
<feature type="domain" description="Creatinase N-terminal" evidence="3">
    <location>
        <begin position="36"/>
        <end position="184"/>
    </location>
</feature>
<organism evidence="4 5">
    <name type="scientific">Luteipulveratus flavus</name>
    <dbReference type="NCBI Taxonomy" id="3031728"/>
    <lineage>
        <taxon>Bacteria</taxon>
        <taxon>Bacillati</taxon>
        <taxon>Actinomycetota</taxon>
        <taxon>Actinomycetes</taxon>
        <taxon>Micrococcales</taxon>
        <taxon>Dermacoccaceae</taxon>
        <taxon>Luteipulveratus</taxon>
    </lineage>
</organism>
<dbReference type="CDD" id="cd01066">
    <property type="entry name" value="APP_MetAP"/>
    <property type="match status" value="1"/>
</dbReference>
<dbReference type="PANTHER" id="PTHR46112:SF2">
    <property type="entry name" value="XAA-PRO AMINOPEPTIDASE P-RELATED"/>
    <property type="match status" value="1"/>
</dbReference>
<dbReference type="SUPFAM" id="SSF53092">
    <property type="entry name" value="Creatinase/prolidase N-terminal domain"/>
    <property type="match status" value="1"/>
</dbReference>
<dbReference type="Proteomes" id="UP001528912">
    <property type="component" value="Unassembled WGS sequence"/>
</dbReference>
<comment type="caution">
    <text evidence="4">The sequence shown here is derived from an EMBL/GenBank/DDBJ whole genome shotgun (WGS) entry which is preliminary data.</text>
</comment>
<protein>
    <submittedName>
        <fullName evidence="4">M24 family metallopeptidase</fullName>
    </submittedName>
</protein>
<reference evidence="4 5" key="1">
    <citation type="submission" date="2023-03" db="EMBL/GenBank/DDBJ databases">
        <title>YIM 133296 draft genome.</title>
        <authorList>
            <person name="Xiong L."/>
        </authorList>
    </citation>
    <scope>NUCLEOTIDE SEQUENCE [LARGE SCALE GENOMIC DNA]</scope>
    <source>
        <strain evidence="4 5">YIM 133296</strain>
    </source>
</reference>
<dbReference type="InterPro" id="IPR050659">
    <property type="entry name" value="Peptidase_M24B"/>
</dbReference>
<evidence type="ECO:0000313" key="5">
    <source>
        <dbReference type="Proteomes" id="UP001528912"/>
    </source>
</evidence>
<accession>A0ABT6C589</accession>
<evidence type="ECO:0000259" key="2">
    <source>
        <dbReference type="Pfam" id="PF00557"/>
    </source>
</evidence>
<dbReference type="InterPro" id="IPR036005">
    <property type="entry name" value="Creatinase/aminopeptidase-like"/>
</dbReference>
<dbReference type="SUPFAM" id="SSF55920">
    <property type="entry name" value="Creatinase/aminopeptidase"/>
    <property type="match status" value="1"/>
</dbReference>
<dbReference type="Pfam" id="PF01321">
    <property type="entry name" value="Creatinase_N"/>
    <property type="match status" value="1"/>
</dbReference>
<sequence length="417" mass="45251">MSRIDPTPSGIAPATAPDDGGELRSRPFPVEEYTARRAAVQARMAERSLSALVVVDPANLYYLTGYNAWSFYMPQCLVVPASGEPHLFARSMDAQGAHYTACLPRDRVHGYPEDLVHRDDVHPFDWIARRALEIGVLTDSADAVVATETDAHFFSPRGFLALHSHLGRASLVDSHELVNWVRVVKSEREQAKLRVAGEIAQRVMEIAVAGIEVGRRQCDVVAEIQHAQALGAHQLGGDYPAIVPMLPTGETAGTPHLTWSDLPLVQGEATTVELAGVHHRYHAPLARTVVLGRPPERLRSCAEAVSEGMAAALAAARPGAQGSDVHHAFASTIARYGLHKESRIGYSIGIGYPPDWGERTVSLRSEEKTVLQVGMAFHVILGMWMDGWGYETSESILVTESGADRLTDVPGGLTVKE</sequence>
<proteinExistence type="predicted"/>
<dbReference type="Gene3D" id="3.90.230.10">
    <property type="entry name" value="Creatinase/methionine aminopeptidase superfamily"/>
    <property type="match status" value="1"/>
</dbReference>
<dbReference type="Pfam" id="PF00557">
    <property type="entry name" value="Peptidase_M24"/>
    <property type="match status" value="1"/>
</dbReference>
<dbReference type="Gene3D" id="3.40.350.10">
    <property type="entry name" value="Creatinase/prolidase N-terminal domain"/>
    <property type="match status" value="1"/>
</dbReference>
<feature type="region of interest" description="Disordered" evidence="1">
    <location>
        <begin position="1"/>
        <end position="26"/>
    </location>
</feature>
<name>A0ABT6C589_9MICO</name>
<evidence type="ECO:0000259" key="3">
    <source>
        <dbReference type="Pfam" id="PF01321"/>
    </source>
</evidence>
<dbReference type="InterPro" id="IPR029149">
    <property type="entry name" value="Creatin/AminoP/Spt16_N"/>
</dbReference>
<dbReference type="EMBL" id="JAROAV010000021">
    <property type="protein sequence ID" value="MDF8263728.1"/>
    <property type="molecule type" value="Genomic_DNA"/>
</dbReference>
<dbReference type="InterPro" id="IPR000587">
    <property type="entry name" value="Creatinase_N"/>
</dbReference>